<dbReference type="Gene3D" id="3.40.50.1110">
    <property type="entry name" value="SGNH hydrolase"/>
    <property type="match status" value="1"/>
</dbReference>
<sequence length="427" mass="47606">MVLQKDNPVIWGYSNNVNDVIHIKINGAEVGHSTVQTTSETGHSGVWQVKFSAPAGGYGPYTITAQSGSGSLTLRDVLFGDVWICSGQSNMEFFVNKVRFQNSMSLFSAVCWLYGKLLYQHLNYPIGLVESNYGGTRIEAWSSPDAMAACPTTGKRATSRNDVSVLWNGMINPLLRNTIYGAIWYQGESNAGYYQQYSCQFPAMISDWRQKFNQASLQATSNSFPFGWQRTEIKPFSTGMAGLRWAQTANQGQVPNPKLQNVFMAVGMDLPDFDSPYGTIHPRYKHTIAQRLVLAGYAVAYNHRNVNYHGPFPSSYHYTNSTHRIQIEFDHGTNPIEVRSNDGFDVCCAPPNHACSDHDRGWRISHILSHDTTHVYIDTSMCKQHGLTSIGGVRYAWRESPCPFQMCALYGVDNGLPTPPFIHSAAL</sequence>
<dbReference type="SUPFAM" id="SSF52266">
    <property type="entry name" value="SGNH hydrolase"/>
    <property type="match status" value="1"/>
</dbReference>
<evidence type="ECO:0000313" key="3">
    <source>
        <dbReference type="EMBL" id="KAJ8301886.1"/>
    </source>
</evidence>
<feature type="domain" description="Sialate O-acetylesterase" evidence="2">
    <location>
        <begin position="120"/>
        <end position="218"/>
    </location>
</feature>
<dbReference type="PANTHER" id="PTHR22901:SF0">
    <property type="entry name" value="SIALATE O-ACETYLESTERASE"/>
    <property type="match status" value="1"/>
</dbReference>
<dbReference type="InterPro" id="IPR036514">
    <property type="entry name" value="SGNH_hydro_sf"/>
</dbReference>
<dbReference type="EMBL" id="JARBDR010000918">
    <property type="protein sequence ID" value="KAJ8301886.1"/>
    <property type="molecule type" value="Genomic_DNA"/>
</dbReference>
<dbReference type="InterPro" id="IPR039329">
    <property type="entry name" value="SIAE"/>
</dbReference>
<reference evidence="3 4" key="1">
    <citation type="submission" date="2022-12" db="EMBL/GenBank/DDBJ databases">
        <title>Chromosome-level genome of Tegillarca granosa.</title>
        <authorList>
            <person name="Kim J."/>
        </authorList>
    </citation>
    <scope>NUCLEOTIDE SEQUENCE [LARGE SCALE GENOMIC DNA]</scope>
    <source>
        <strain evidence="3">Teg-2019</strain>
        <tissue evidence="3">Adductor muscle</tissue>
    </source>
</reference>
<keyword evidence="4" id="KW-1185">Reference proteome</keyword>
<comment type="caution">
    <text evidence="3">The sequence shown here is derived from an EMBL/GenBank/DDBJ whole genome shotgun (WGS) entry which is preliminary data.</text>
</comment>
<organism evidence="3 4">
    <name type="scientific">Tegillarca granosa</name>
    <name type="common">Malaysian cockle</name>
    <name type="synonym">Anadara granosa</name>
    <dbReference type="NCBI Taxonomy" id="220873"/>
    <lineage>
        <taxon>Eukaryota</taxon>
        <taxon>Metazoa</taxon>
        <taxon>Spiralia</taxon>
        <taxon>Lophotrochozoa</taxon>
        <taxon>Mollusca</taxon>
        <taxon>Bivalvia</taxon>
        <taxon>Autobranchia</taxon>
        <taxon>Pteriomorphia</taxon>
        <taxon>Arcoida</taxon>
        <taxon>Arcoidea</taxon>
        <taxon>Arcidae</taxon>
        <taxon>Tegillarca</taxon>
    </lineage>
</organism>
<keyword evidence="1" id="KW-0378">Hydrolase</keyword>
<evidence type="ECO:0000259" key="2">
    <source>
        <dbReference type="Pfam" id="PF03629"/>
    </source>
</evidence>
<accession>A0ABQ9EDG5</accession>
<dbReference type="PANTHER" id="PTHR22901">
    <property type="entry name" value="SIALATE O-ACETYLESTERASE"/>
    <property type="match status" value="1"/>
</dbReference>
<proteinExistence type="predicted"/>
<name>A0ABQ9EDG5_TEGGR</name>
<dbReference type="Proteomes" id="UP001217089">
    <property type="component" value="Unassembled WGS sequence"/>
</dbReference>
<dbReference type="InterPro" id="IPR005181">
    <property type="entry name" value="SASA"/>
</dbReference>
<evidence type="ECO:0000256" key="1">
    <source>
        <dbReference type="ARBA" id="ARBA00022801"/>
    </source>
</evidence>
<evidence type="ECO:0000313" key="4">
    <source>
        <dbReference type="Proteomes" id="UP001217089"/>
    </source>
</evidence>
<protein>
    <recommendedName>
        <fullName evidence="2">Sialate O-acetylesterase domain-containing protein</fullName>
    </recommendedName>
</protein>
<dbReference type="Pfam" id="PF03629">
    <property type="entry name" value="SASA"/>
    <property type="match status" value="1"/>
</dbReference>
<gene>
    <name evidence="3" type="ORF">KUTeg_020873</name>
</gene>